<dbReference type="EMBL" id="UOEP01000204">
    <property type="protein sequence ID" value="VAW23995.1"/>
    <property type="molecule type" value="Genomic_DNA"/>
</dbReference>
<accession>A0A3B0TZG4</accession>
<feature type="domain" description="DUF6819" evidence="2">
    <location>
        <begin position="488"/>
        <end position="655"/>
    </location>
</feature>
<sequence>MSYRNLTKTEVTALCEQGCFADNWSKVLVKEGFSGEMIGNTRFSGEVKLGIFKDKVEVGKGLYKSSGLWNCYIENCSLGDNVLLSNVGSLINYDIADNVAIENVGAIAVAGESAFGNGVEIEVLNEGGGRELPIFDKLSAQIAYVMVVYRHDQDFIKKATALIGKYIESKKSTRGAVGRNSKVLNTKSIRNVQIGEYTVISGASSLEEGTVRSCREAPVKIGEDVVAREFIILSGTAVDSGAILTSTFVGQGVTIGKQFSAEGSALFANSEGFHSEACSLFGGPYTVTHHKSTLLIASMVSFFNAGSGTNQSNHMYKLGPVHQGIIERGSKTGSFSYMMWPCRVGAYSVLMDKHAGNFDTTDLPFSYITVEKGKSVVTPAMNLFTVGTARDTVKWPARDKRKGPEKLDLINFELFNPFVVGKIVKGIELLSALHEAASKTREFVTHKGVSINRLMLRTSRRYYETALHVYIGNEIVKRLDNLQQLSSMESVWEVLKPKGPNGSKWVDLLGMVASEHSVLGLMDSVKKGEIKSVDALHNSFKTIFDGYEDEAYAWCAGLIKKWQGIDVAAISQKQLLKIITDWRSNHLKMNNMILKDAEKEFNQSSRIGFGNDGDETTANADFDAIRGSYEDNKFVKGLREGSERIQAKADKLISEIERL</sequence>
<evidence type="ECO:0000259" key="2">
    <source>
        <dbReference type="Pfam" id="PF20683"/>
    </source>
</evidence>
<protein>
    <recommendedName>
        <fullName evidence="4">DUF4954 domain-containing protein</fullName>
    </recommendedName>
</protein>
<gene>
    <name evidence="3" type="ORF">MNBD_BACTEROID01-2683</name>
</gene>
<evidence type="ECO:0008006" key="4">
    <source>
        <dbReference type="Google" id="ProtNLM"/>
    </source>
</evidence>
<dbReference type="InterPro" id="IPR032533">
    <property type="entry name" value="DUF4954"/>
</dbReference>
<dbReference type="Gene3D" id="2.160.10.10">
    <property type="entry name" value="Hexapeptide repeat proteins"/>
    <property type="match status" value="1"/>
</dbReference>
<dbReference type="Pfam" id="PF16314">
    <property type="entry name" value="DUF4954"/>
    <property type="match status" value="1"/>
</dbReference>
<organism evidence="3">
    <name type="scientific">hydrothermal vent metagenome</name>
    <dbReference type="NCBI Taxonomy" id="652676"/>
    <lineage>
        <taxon>unclassified sequences</taxon>
        <taxon>metagenomes</taxon>
        <taxon>ecological metagenomes</taxon>
    </lineage>
</organism>
<name>A0A3B0TZG4_9ZZZZ</name>
<dbReference type="Pfam" id="PF20683">
    <property type="entry name" value="DUF6819"/>
    <property type="match status" value="1"/>
</dbReference>
<reference evidence="3" key="1">
    <citation type="submission" date="2018-06" db="EMBL/GenBank/DDBJ databases">
        <authorList>
            <person name="Zhirakovskaya E."/>
        </authorList>
    </citation>
    <scope>NUCLEOTIDE SEQUENCE</scope>
</reference>
<dbReference type="AlphaFoldDB" id="A0A3B0TZG4"/>
<feature type="domain" description="DUF4954" evidence="1">
    <location>
        <begin position="3"/>
        <end position="433"/>
    </location>
</feature>
<proteinExistence type="predicted"/>
<dbReference type="InterPro" id="IPR011004">
    <property type="entry name" value="Trimer_LpxA-like_sf"/>
</dbReference>
<evidence type="ECO:0000313" key="3">
    <source>
        <dbReference type="EMBL" id="VAW23995.1"/>
    </source>
</evidence>
<dbReference type="InterPro" id="IPR049208">
    <property type="entry name" value="DUF6819"/>
</dbReference>
<dbReference type="SUPFAM" id="SSF51161">
    <property type="entry name" value="Trimeric LpxA-like enzymes"/>
    <property type="match status" value="1"/>
</dbReference>
<evidence type="ECO:0000259" key="1">
    <source>
        <dbReference type="Pfam" id="PF16314"/>
    </source>
</evidence>